<reference evidence="1 2" key="1">
    <citation type="journal article" date="2011" name="J. Bacteriol.">
        <title>Complete genome sequence of the dog commensal and human pathogen Capnocytophaga canimorsus strain 5.</title>
        <authorList>
            <person name="Manfredi P."/>
            <person name="Pagni M."/>
            <person name="Cornelis G.R."/>
        </authorList>
    </citation>
    <scope>NUCLEOTIDE SEQUENCE [LARGE SCALE GENOMIC DNA]</scope>
    <source>
        <strain evidence="2">5</strain>
    </source>
</reference>
<dbReference type="EMBL" id="CP002113">
    <property type="protein sequence ID" value="AEK22921.1"/>
    <property type="molecule type" value="Genomic_DNA"/>
</dbReference>
<accession>F9YTY7</accession>
<keyword evidence="2" id="KW-1185">Reference proteome</keyword>
<dbReference type="AlphaFoldDB" id="F9YTY7"/>
<evidence type="ECO:0000313" key="2">
    <source>
        <dbReference type="Proteomes" id="UP000008895"/>
    </source>
</evidence>
<protein>
    <submittedName>
        <fullName evidence="1">Uncharacterized protein</fullName>
    </submittedName>
</protein>
<dbReference type="KEGG" id="ccm:Ccan_08030"/>
<dbReference type="RefSeq" id="WP_013996911.1">
    <property type="nucleotide sequence ID" value="NC_015846.1"/>
</dbReference>
<name>F9YTY7_CAPCC</name>
<sequence length="60" mass="6936">MKQLNSINTEQNTSFFFQRRNLLQLTENVKTNSLKSCVIRKKLVYLHSTAQHSTAQHSTA</sequence>
<evidence type="ECO:0000313" key="1">
    <source>
        <dbReference type="EMBL" id="AEK22921.1"/>
    </source>
</evidence>
<organism evidence="1 2">
    <name type="scientific">Capnocytophaga canimorsus (strain 5)</name>
    <dbReference type="NCBI Taxonomy" id="860228"/>
    <lineage>
        <taxon>Bacteria</taxon>
        <taxon>Pseudomonadati</taxon>
        <taxon>Bacteroidota</taxon>
        <taxon>Flavobacteriia</taxon>
        <taxon>Flavobacteriales</taxon>
        <taxon>Flavobacteriaceae</taxon>
        <taxon>Capnocytophaga</taxon>
    </lineage>
</organism>
<dbReference type="Proteomes" id="UP000008895">
    <property type="component" value="Chromosome"/>
</dbReference>
<proteinExistence type="predicted"/>
<dbReference type="STRING" id="860228.Ccan_08030"/>
<dbReference type="HOGENOM" id="CLU_2932737_0_0_10"/>
<gene>
    <name evidence="1" type="ordered locus">Ccan_08030</name>
</gene>